<dbReference type="SMART" id="SM00450">
    <property type="entry name" value="RHOD"/>
    <property type="match status" value="1"/>
</dbReference>
<evidence type="ECO:0000259" key="2">
    <source>
        <dbReference type="PROSITE" id="PS50206"/>
    </source>
</evidence>
<organism evidence="3">
    <name type="scientific">Mantoniella antarctica</name>
    <dbReference type="NCBI Taxonomy" id="81844"/>
    <lineage>
        <taxon>Eukaryota</taxon>
        <taxon>Viridiplantae</taxon>
        <taxon>Chlorophyta</taxon>
        <taxon>Mamiellophyceae</taxon>
        <taxon>Mamiellales</taxon>
        <taxon>Mamiellaceae</taxon>
        <taxon>Mantoniella</taxon>
    </lineage>
</organism>
<sequence>MHVTNIGGSLTTAVCLSLIAWSIRVLRAAKLADQKSQKNPTTGGSLPSIRSNRRAFARLSPTAFWLLVQSKSIRAVLVDVRPAKEVEEAGEDEISKRLGMINIPVEELASVLRHKHTAWRARTHTPLPNLRATIVFVSTHGHSASTAASLAMSLGFQRCAVIEGGLAAAAPLAPPVRNSASAGAGAGAGSSSSSSSSSLSNTAAAAATTTTTRAWILLRGSCAMGAGTTTAWDQRHAAGVEAATATAAAAGRRRWRRART</sequence>
<dbReference type="GO" id="GO:0004792">
    <property type="term" value="F:thiosulfate-cyanide sulfurtransferase activity"/>
    <property type="evidence" value="ECO:0007669"/>
    <property type="project" value="TreeGrafter"/>
</dbReference>
<dbReference type="SUPFAM" id="SSF52821">
    <property type="entry name" value="Rhodanese/Cell cycle control phosphatase"/>
    <property type="match status" value="1"/>
</dbReference>
<dbReference type="AlphaFoldDB" id="A0A7S0SNR8"/>
<evidence type="ECO:0000256" key="1">
    <source>
        <dbReference type="SAM" id="MobiDB-lite"/>
    </source>
</evidence>
<dbReference type="Pfam" id="PF00581">
    <property type="entry name" value="Rhodanese"/>
    <property type="match status" value="1"/>
</dbReference>
<dbReference type="PROSITE" id="PS50206">
    <property type="entry name" value="RHODANESE_3"/>
    <property type="match status" value="1"/>
</dbReference>
<dbReference type="EMBL" id="HBFC01025055">
    <property type="protein sequence ID" value="CAD8712460.1"/>
    <property type="molecule type" value="Transcribed_RNA"/>
</dbReference>
<feature type="domain" description="Rhodanese" evidence="2">
    <location>
        <begin position="71"/>
        <end position="178"/>
    </location>
</feature>
<accession>A0A7S0SNR8</accession>
<reference evidence="3" key="1">
    <citation type="submission" date="2021-01" db="EMBL/GenBank/DDBJ databases">
        <authorList>
            <person name="Corre E."/>
            <person name="Pelletier E."/>
            <person name="Niang G."/>
            <person name="Scheremetjew M."/>
            <person name="Finn R."/>
            <person name="Kale V."/>
            <person name="Holt S."/>
            <person name="Cochrane G."/>
            <person name="Meng A."/>
            <person name="Brown T."/>
            <person name="Cohen L."/>
        </authorList>
    </citation>
    <scope>NUCLEOTIDE SEQUENCE</scope>
    <source>
        <strain evidence="3">SL-175</strain>
    </source>
</reference>
<dbReference type="Gene3D" id="3.40.250.10">
    <property type="entry name" value="Rhodanese-like domain"/>
    <property type="match status" value="1"/>
</dbReference>
<dbReference type="PANTHER" id="PTHR44086">
    <property type="entry name" value="THIOSULFATE SULFURTRANSFERASE RDL2, MITOCHONDRIAL-RELATED"/>
    <property type="match status" value="1"/>
</dbReference>
<dbReference type="GO" id="GO:0005739">
    <property type="term" value="C:mitochondrion"/>
    <property type="evidence" value="ECO:0007669"/>
    <property type="project" value="TreeGrafter"/>
</dbReference>
<evidence type="ECO:0000313" key="3">
    <source>
        <dbReference type="EMBL" id="CAD8712460.1"/>
    </source>
</evidence>
<proteinExistence type="predicted"/>
<feature type="compositionally biased region" description="Low complexity" evidence="1">
    <location>
        <begin position="179"/>
        <end position="199"/>
    </location>
</feature>
<dbReference type="PANTHER" id="PTHR44086:SF10">
    <property type="entry name" value="THIOSULFATE SULFURTRANSFERASE_RHODANESE-LIKE DOMAIN-CONTAINING PROTEIN 3"/>
    <property type="match status" value="1"/>
</dbReference>
<feature type="region of interest" description="Disordered" evidence="1">
    <location>
        <begin position="178"/>
        <end position="199"/>
    </location>
</feature>
<dbReference type="InterPro" id="IPR001763">
    <property type="entry name" value="Rhodanese-like_dom"/>
</dbReference>
<dbReference type="CDD" id="cd00158">
    <property type="entry name" value="RHOD"/>
    <property type="match status" value="1"/>
</dbReference>
<dbReference type="InterPro" id="IPR036873">
    <property type="entry name" value="Rhodanese-like_dom_sf"/>
</dbReference>
<protein>
    <recommendedName>
        <fullName evidence="2">Rhodanese domain-containing protein</fullName>
    </recommendedName>
</protein>
<name>A0A7S0SNR8_9CHLO</name>
<gene>
    <name evidence="3" type="ORF">MANT1106_LOCUS15147</name>
</gene>